<evidence type="ECO:0000313" key="6">
    <source>
        <dbReference type="EMBL" id="MCP2258811.1"/>
    </source>
</evidence>
<keyword evidence="1" id="KW-0808">Transferase</keyword>
<evidence type="ECO:0000256" key="4">
    <source>
        <dbReference type="SAM" id="Phobius"/>
    </source>
</evidence>
<feature type="transmembrane region" description="Helical" evidence="4">
    <location>
        <begin position="118"/>
        <end position="140"/>
    </location>
</feature>
<feature type="transmembrane region" description="Helical" evidence="4">
    <location>
        <begin position="80"/>
        <end position="106"/>
    </location>
</feature>
<sequence>MEPMDSLASGDRGNAWTVRLRTWDSLWIASVILCALGLVALPPALSVRTAVAAGAVVVASLLYVVWGRRLLDSGDGSSGYLFLLTAAWSVAVAAAPIMWLAAMSFYAQAYALVAARHAHIAALTLSIAGSAGVASTGFGWNGERLVAGAAIALSAMICVTFMGWLITRIIAQSHERQHLIEELLTTRAELENVSHERGVLAERQRMAQEIHDTLAQGFTSLRMVLEAMETELDRDPAAARRYLTTAYQVTADSLAQARALVAVGAAPQLHGSPLPEAIERLLTSLGDGPSPVKTALTVTGSPRPLPVDAEVALLRAAQELVANVRKHAQAASVEVELCYTSSQIVLQVSDNGRGFDTNAPHNGYGLKGIQDRLDNIGGNIAVWSSPGAGTAVTATVHS</sequence>
<dbReference type="PANTHER" id="PTHR24421:SF62">
    <property type="entry name" value="SENSORY TRANSDUCTION HISTIDINE KINASE"/>
    <property type="match status" value="1"/>
</dbReference>
<accession>A0ABT1HTG3</accession>
<gene>
    <name evidence="6" type="ORF">LX15_002509</name>
</gene>
<keyword evidence="4" id="KW-0472">Membrane</keyword>
<keyword evidence="4" id="KW-1133">Transmembrane helix</keyword>
<dbReference type="InterPro" id="IPR017205">
    <property type="entry name" value="Sig_transdc_His_kinase_ChrS"/>
</dbReference>
<dbReference type="GO" id="GO:0016301">
    <property type="term" value="F:kinase activity"/>
    <property type="evidence" value="ECO:0007669"/>
    <property type="project" value="UniProtKB-KW"/>
</dbReference>
<dbReference type="Proteomes" id="UP001205311">
    <property type="component" value="Unassembled WGS sequence"/>
</dbReference>
<evidence type="ECO:0000259" key="5">
    <source>
        <dbReference type="PROSITE" id="PS50109"/>
    </source>
</evidence>
<organism evidence="6 7">
    <name type="scientific">Streptoalloteichus tenebrarius (strain ATCC 17920 / DSM 40477 / JCM 4838 / CBS 697.72 / NBRC 16177 / NCIMB 11028 / NRRL B-12390 / A12253. 1 / ISP 5477)</name>
    <name type="common">Streptomyces tenebrarius</name>
    <dbReference type="NCBI Taxonomy" id="1933"/>
    <lineage>
        <taxon>Bacteria</taxon>
        <taxon>Bacillati</taxon>
        <taxon>Actinomycetota</taxon>
        <taxon>Actinomycetes</taxon>
        <taxon>Pseudonocardiales</taxon>
        <taxon>Pseudonocardiaceae</taxon>
        <taxon>Streptoalloteichus</taxon>
    </lineage>
</organism>
<dbReference type="CDD" id="cd16917">
    <property type="entry name" value="HATPase_UhpB-NarQ-NarX-like"/>
    <property type="match status" value="1"/>
</dbReference>
<keyword evidence="3" id="KW-0902">Two-component regulatory system</keyword>
<dbReference type="PANTHER" id="PTHR24421">
    <property type="entry name" value="NITRATE/NITRITE SENSOR PROTEIN NARX-RELATED"/>
    <property type="match status" value="1"/>
</dbReference>
<dbReference type="Gene3D" id="3.30.565.10">
    <property type="entry name" value="Histidine kinase-like ATPase, C-terminal domain"/>
    <property type="match status" value="1"/>
</dbReference>
<dbReference type="InterPro" id="IPR050482">
    <property type="entry name" value="Sensor_HK_TwoCompSys"/>
</dbReference>
<dbReference type="InterPro" id="IPR005467">
    <property type="entry name" value="His_kinase_dom"/>
</dbReference>
<reference evidence="6 7" key="1">
    <citation type="submission" date="2022-06" db="EMBL/GenBank/DDBJ databases">
        <title>Genomic Encyclopedia of Archaeal and Bacterial Type Strains, Phase II (KMG-II): from individual species to whole genera.</title>
        <authorList>
            <person name="Goeker M."/>
        </authorList>
    </citation>
    <scope>NUCLEOTIDE SEQUENCE [LARGE SCALE GENOMIC DNA]</scope>
    <source>
        <strain evidence="6 7">DSM 40477</strain>
    </source>
</reference>
<feature type="transmembrane region" description="Helical" evidence="4">
    <location>
        <begin position="26"/>
        <end position="45"/>
    </location>
</feature>
<dbReference type="SMART" id="SM00387">
    <property type="entry name" value="HATPase_c"/>
    <property type="match status" value="1"/>
</dbReference>
<dbReference type="PIRSF" id="PIRSF037434">
    <property type="entry name" value="STHK_ChrS"/>
    <property type="match status" value="1"/>
</dbReference>
<feature type="transmembrane region" description="Helical" evidence="4">
    <location>
        <begin position="146"/>
        <end position="166"/>
    </location>
</feature>
<protein>
    <submittedName>
        <fullName evidence="6">Signal transduction histidine kinase</fullName>
    </submittedName>
</protein>
<keyword evidence="7" id="KW-1185">Reference proteome</keyword>
<dbReference type="InterPro" id="IPR011712">
    <property type="entry name" value="Sig_transdc_His_kin_sub3_dim/P"/>
</dbReference>
<evidence type="ECO:0000256" key="3">
    <source>
        <dbReference type="ARBA" id="ARBA00023012"/>
    </source>
</evidence>
<dbReference type="InterPro" id="IPR036890">
    <property type="entry name" value="HATPase_C_sf"/>
</dbReference>
<proteinExistence type="predicted"/>
<feature type="domain" description="Histidine kinase" evidence="5">
    <location>
        <begin position="313"/>
        <end position="398"/>
    </location>
</feature>
<name>A0ABT1HTG3_STRSD</name>
<keyword evidence="2 6" id="KW-0418">Kinase</keyword>
<dbReference type="Pfam" id="PF02518">
    <property type="entry name" value="HATPase_c"/>
    <property type="match status" value="1"/>
</dbReference>
<evidence type="ECO:0000313" key="7">
    <source>
        <dbReference type="Proteomes" id="UP001205311"/>
    </source>
</evidence>
<dbReference type="PROSITE" id="PS50109">
    <property type="entry name" value="HIS_KIN"/>
    <property type="match status" value="1"/>
</dbReference>
<dbReference type="EMBL" id="JAMTCP010000011">
    <property type="protein sequence ID" value="MCP2258811.1"/>
    <property type="molecule type" value="Genomic_DNA"/>
</dbReference>
<feature type="transmembrane region" description="Helical" evidence="4">
    <location>
        <begin position="50"/>
        <end position="68"/>
    </location>
</feature>
<evidence type="ECO:0000256" key="2">
    <source>
        <dbReference type="ARBA" id="ARBA00022777"/>
    </source>
</evidence>
<evidence type="ECO:0000256" key="1">
    <source>
        <dbReference type="ARBA" id="ARBA00022679"/>
    </source>
</evidence>
<comment type="caution">
    <text evidence="6">The sequence shown here is derived from an EMBL/GenBank/DDBJ whole genome shotgun (WGS) entry which is preliminary data.</text>
</comment>
<keyword evidence="4" id="KW-0812">Transmembrane</keyword>
<dbReference type="RefSeq" id="WP_253669729.1">
    <property type="nucleotide sequence ID" value="NZ_JAMTCP010000011.1"/>
</dbReference>
<dbReference type="Gene3D" id="1.20.5.1930">
    <property type="match status" value="1"/>
</dbReference>
<dbReference type="SUPFAM" id="SSF55874">
    <property type="entry name" value="ATPase domain of HSP90 chaperone/DNA topoisomerase II/histidine kinase"/>
    <property type="match status" value="1"/>
</dbReference>
<dbReference type="Pfam" id="PF07730">
    <property type="entry name" value="HisKA_3"/>
    <property type="match status" value="1"/>
</dbReference>
<dbReference type="InterPro" id="IPR003594">
    <property type="entry name" value="HATPase_dom"/>
</dbReference>